<organism evidence="2 3">
    <name type="scientific">Nocardioides marinisabuli</name>
    <dbReference type="NCBI Taxonomy" id="419476"/>
    <lineage>
        <taxon>Bacteria</taxon>
        <taxon>Bacillati</taxon>
        <taxon>Actinomycetota</taxon>
        <taxon>Actinomycetes</taxon>
        <taxon>Propionibacteriales</taxon>
        <taxon>Nocardioidaceae</taxon>
        <taxon>Nocardioides</taxon>
    </lineage>
</organism>
<comment type="caution">
    <text evidence="2">The sequence shown here is derived from an EMBL/GenBank/DDBJ whole genome shotgun (WGS) entry which is preliminary data.</text>
</comment>
<dbReference type="AlphaFoldDB" id="A0A7Y9JRC5"/>
<dbReference type="RefSeq" id="WP_179616580.1">
    <property type="nucleotide sequence ID" value="NZ_CP059163.1"/>
</dbReference>
<evidence type="ECO:0000313" key="3">
    <source>
        <dbReference type="Proteomes" id="UP000516957"/>
    </source>
</evidence>
<proteinExistence type="predicted"/>
<feature type="transmembrane region" description="Helical" evidence="1">
    <location>
        <begin position="94"/>
        <end position="110"/>
    </location>
</feature>
<feature type="transmembrane region" description="Helical" evidence="1">
    <location>
        <begin position="116"/>
        <end position="135"/>
    </location>
</feature>
<keyword evidence="1" id="KW-0472">Membrane</keyword>
<keyword evidence="1" id="KW-1133">Transmembrane helix</keyword>
<gene>
    <name evidence="2" type="ORF">BKA08_003315</name>
</gene>
<sequence length="150" mass="16235">MLQHDSGMSRHQQSDAKEQMNLSQVDEKLLRRRVFAAPPLVALPIAAIAAWALWGKVLTLVALALPAFFYASGLVGGMLVAIEKNDTESQPPRWGLLVVPASIFIFFAAGRVASPLANALAASVVVLPMLGWYSVRAARELGRRKQSGTR</sequence>
<accession>A0A7Y9JRC5</accession>
<dbReference type="Proteomes" id="UP000516957">
    <property type="component" value="Unassembled WGS sequence"/>
</dbReference>
<feature type="transmembrane region" description="Helical" evidence="1">
    <location>
        <begin position="60"/>
        <end position="82"/>
    </location>
</feature>
<keyword evidence="3" id="KW-1185">Reference proteome</keyword>
<reference evidence="2 3" key="1">
    <citation type="submission" date="2020-07" db="EMBL/GenBank/DDBJ databases">
        <title>Sequencing the genomes of 1000 actinobacteria strains.</title>
        <authorList>
            <person name="Klenk H.-P."/>
        </authorList>
    </citation>
    <scope>NUCLEOTIDE SEQUENCE [LARGE SCALE GENOMIC DNA]</scope>
    <source>
        <strain evidence="2 3">DSM 18965</strain>
    </source>
</reference>
<feature type="transmembrane region" description="Helical" evidence="1">
    <location>
        <begin position="34"/>
        <end position="54"/>
    </location>
</feature>
<keyword evidence="1" id="KW-0812">Transmembrane</keyword>
<evidence type="ECO:0000313" key="2">
    <source>
        <dbReference type="EMBL" id="NYD59077.1"/>
    </source>
</evidence>
<name>A0A7Y9JRC5_9ACTN</name>
<protein>
    <submittedName>
        <fullName evidence="2">Uncharacterized protein</fullName>
    </submittedName>
</protein>
<dbReference type="EMBL" id="JACCBE010000001">
    <property type="protein sequence ID" value="NYD59077.1"/>
    <property type="molecule type" value="Genomic_DNA"/>
</dbReference>
<evidence type="ECO:0000256" key="1">
    <source>
        <dbReference type="SAM" id="Phobius"/>
    </source>
</evidence>